<name>A0A653EKD5_9MYCO</name>
<dbReference type="PROSITE" id="PS51257">
    <property type="entry name" value="PROKAR_LIPOPROTEIN"/>
    <property type="match status" value="1"/>
</dbReference>
<dbReference type="Pfam" id="PF05305">
    <property type="entry name" value="DUF732"/>
    <property type="match status" value="1"/>
</dbReference>
<dbReference type="EMBL" id="LR589082">
    <property type="protein sequence ID" value="VTO97936.1"/>
    <property type="molecule type" value="Genomic_DNA"/>
</dbReference>
<reference evidence="3" key="1">
    <citation type="submission" date="2019-05" db="EMBL/GenBank/DDBJ databases">
        <authorList>
            <person name="Naeem R."/>
            <person name="Antony C."/>
            <person name="Guan Q."/>
        </authorList>
    </citation>
    <scope>NUCLEOTIDE SEQUENCE</scope>
    <source>
        <strain evidence="3">2</strain>
    </source>
</reference>
<feature type="signal peptide" evidence="1">
    <location>
        <begin position="1"/>
        <end position="24"/>
    </location>
</feature>
<evidence type="ECO:0000256" key="1">
    <source>
        <dbReference type="SAM" id="SignalP"/>
    </source>
</evidence>
<keyword evidence="1" id="KW-0732">Signal</keyword>
<evidence type="ECO:0000313" key="3">
    <source>
        <dbReference type="EMBL" id="VTO97936.1"/>
    </source>
</evidence>
<proteinExistence type="predicted"/>
<sequence length="114" mass="12433">MRRMATVAASLSGLALLSCTVAQADPLSMEGSHYTKWLSESGVNYQGRVTTEWIIAQAHTTCAMLDQTPTPTTYQTTVSRLVGEPGNFTQQEAKSTVYSAIQSYCHDHINLAFS</sequence>
<dbReference type="InterPro" id="IPR007969">
    <property type="entry name" value="DUF732"/>
</dbReference>
<gene>
    <name evidence="3" type="ORF">BIN_B_02321</name>
</gene>
<accession>A0A653EKD5</accession>
<feature type="domain" description="DUF732" evidence="2">
    <location>
        <begin position="38"/>
        <end position="106"/>
    </location>
</feature>
<feature type="chain" id="PRO_5025018535" description="DUF732 domain-containing protein" evidence="1">
    <location>
        <begin position="25"/>
        <end position="114"/>
    </location>
</feature>
<protein>
    <recommendedName>
        <fullName evidence="2">DUF732 domain-containing protein</fullName>
    </recommendedName>
</protein>
<dbReference type="AlphaFoldDB" id="A0A653EKD5"/>
<organism evidence="3">
    <name type="scientific">Mycobacterium riyadhense</name>
    <dbReference type="NCBI Taxonomy" id="486698"/>
    <lineage>
        <taxon>Bacteria</taxon>
        <taxon>Bacillati</taxon>
        <taxon>Actinomycetota</taxon>
        <taxon>Actinomycetes</taxon>
        <taxon>Mycobacteriales</taxon>
        <taxon>Mycobacteriaceae</taxon>
        <taxon>Mycobacterium</taxon>
    </lineage>
</organism>
<evidence type="ECO:0000259" key="2">
    <source>
        <dbReference type="Pfam" id="PF05305"/>
    </source>
</evidence>